<organism evidence="2 3">
    <name type="scientific">Klebsiella michiganensis</name>
    <dbReference type="NCBI Taxonomy" id="1134687"/>
    <lineage>
        <taxon>Bacteria</taxon>
        <taxon>Pseudomonadati</taxon>
        <taxon>Pseudomonadota</taxon>
        <taxon>Gammaproteobacteria</taxon>
        <taxon>Enterobacterales</taxon>
        <taxon>Enterobacteriaceae</taxon>
        <taxon>Klebsiella/Raoultella group</taxon>
        <taxon>Klebsiella</taxon>
    </lineage>
</organism>
<dbReference type="Proteomes" id="UP000254863">
    <property type="component" value="Unassembled WGS sequence"/>
</dbReference>
<dbReference type="InterPro" id="IPR053152">
    <property type="entry name" value="Hydrolase_YcaC-like"/>
</dbReference>
<dbReference type="InterPro" id="IPR000868">
    <property type="entry name" value="Isochorismatase-like_dom"/>
</dbReference>
<dbReference type="SUPFAM" id="SSF52499">
    <property type="entry name" value="Isochorismatase-like hydrolases"/>
    <property type="match status" value="1"/>
</dbReference>
<sequence>MRGYEVYVVTDTSGGTSVDAHERSIDRMVQAGAVPVTWQQVLLEYQRDWSRKETYDAVMDLVREHSGAYGMGVDYAYTMVHGAPERKA</sequence>
<evidence type="ECO:0000259" key="1">
    <source>
        <dbReference type="Pfam" id="PF00857"/>
    </source>
</evidence>
<comment type="caution">
    <text evidence="2">The sequence shown here is derived from an EMBL/GenBank/DDBJ whole genome shotgun (WGS) entry which is preliminary data.</text>
</comment>
<evidence type="ECO:0000313" key="3">
    <source>
        <dbReference type="Proteomes" id="UP000254863"/>
    </source>
</evidence>
<accession>A0A7H4N6A7</accession>
<reference evidence="2 3" key="1">
    <citation type="submission" date="2018-06" db="EMBL/GenBank/DDBJ databases">
        <authorList>
            <consortium name="Pathogen Informatics"/>
            <person name="Doyle S."/>
        </authorList>
    </citation>
    <scope>NUCLEOTIDE SEQUENCE [LARGE SCALE GENOMIC DNA]</scope>
    <source>
        <strain evidence="2 3">NCTC11685</strain>
    </source>
</reference>
<feature type="domain" description="Isochorismatase-like" evidence="1">
    <location>
        <begin position="2"/>
        <end position="40"/>
    </location>
</feature>
<evidence type="ECO:0000313" key="2">
    <source>
        <dbReference type="EMBL" id="STV79273.1"/>
    </source>
</evidence>
<name>A0A7H4N6A7_9ENTR</name>
<proteinExistence type="predicted"/>
<dbReference type="PANTHER" id="PTHR43559:SF1">
    <property type="entry name" value="HYDROLASE"/>
    <property type="match status" value="1"/>
</dbReference>
<dbReference type="Gene3D" id="3.40.50.850">
    <property type="entry name" value="Isochorismatase-like"/>
    <property type="match status" value="1"/>
</dbReference>
<protein>
    <submittedName>
        <fullName evidence="2">Isochorismatase family protein</fullName>
    </submittedName>
</protein>
<gene>
    <name evidence="2" type="ORF">NCTC11685_02591</name>
</gene>
<dbReference type="AlphaFoldDB" id="A0A7H4N6A7"/>
<dbReference type="EMBL" id="UGMS01000001">
    <property type="protein sequence ID" value="STV79273.1"/>
    <property type="molecule type" value="Genomic_DNA"/>
</dbReference>
<dbReference type="Pfam" id="PF00857">
    <property type="entry name" value="Isochorismatase"/>
    <property type="match status" value="1"/>
</dbReference>
<dbReference type="PANTHER" id="PTHR43559">
    <property type="entry name" value="HYDROLASE YCAC-RELATED"/>
    <property type="match status" value="1"/>
</dbReference>
<dbReference type="InterPro" id="IPR036380">
    <property type="entry name" value="Isochorismatase-like_sf"/>
</dbReference>